<proteinExistence type="predicted"/>
<organism evidence="2">
    <name type="scientific">Anopheles atroparvus</name>
    <name type="common">European mosquito</name>
    <dbReference type="NCBI Taxonomy" id="41427"/>
    <lineage>
        <taxon>Eukaryota</taxon>
        <taxon>Metazoa</taxon>
        <taxon>Ecdysozoa</taxon>
        <taxon>Arthropoda</taxon>
        <taxon>Hexapoda</taxon>
        <taxon>Insecta</taxon>
        <taxon>Pterygota</taxon>
        <taxon>Neoptera</taxon>
        <taxon>Endopterygota</taxon>
        <taxon>Diptera</taxon>
        <taxon>Nematocera</taxon>
        <taxon>Culicoidea</taxon>
        <taxon>Culicidae</taxon>
        <taxon>Anophelinae</taxon>
        <taxon>Anopheles</taxon>
    </lineage>
</organism>
<dbReference type="VEuPathDB" id="VectorBase:AATE016923"/>
<reference evidence="2" key="1">
    <citation type="submission" date="2022-08" db="UniProtKB">
        <authorList>
            <consortium name="EnsemblMetazoa"/>
        </authorList>
    </citation>
    <scope>IDENTIFICATION</scope>
    <source>
        <strain evidence="2">EBRO</strain>
    </source>
</reference>
<name>A0A182JF52_ANOAO</name>
<evidence type="ECO:0000313" key="2">
    <source>
        <dbReference type="EnsemblMetazoa" id="AATE016923-PA.1"/>
    </source>
</evidence>
<dbReference type="EnsemblMetazoa" id="AATE016923-RA">
    <property type="protein sequence ID" value="AATE016923-PA.1"/>
    <property type="gene ID" value="AATE016923"/>
</dbReference>
<sequence length="168" mass="18497">MMDNSAARQELNEVLNDMGDYTMNATDFVNSMANMRKSAKVGGRGRGIVRPVPQDSLAEVRLAAQINRLLPKAVPIGQLATTEDTLARDFDTEITAGLRAMGIYGADGVLRSDRTRRTMLDGKDMHVDGDFPVILNRDLFQERYLEGANDEANAVPPQTSSRQPAMVR</sequence>
<protein>
    <submittedName>
        <fullName evidence="2">Uncharacterized protein</fullName>
    </submittedName>
</protein>
<evidence type="ECO:0000256" key="1">
    <source>
        <dbReference type="SAM" id="MobiDB-lite"/>
    </source>
</evidence>
<accession>A0A182JF52</accession>
<dbReference type="AlphaFoldDB" id="A0A182JF52"/>
<feature type="compositionally biased region" description="Polar residues" evidence="1">
    <location>
        <begin position="156"/>
        <end position="168"/>
    </location>
</feature>
<feature type="region of interest" description="Disordered" evidence="1">
    <location>
        <begin position="148"/>
        <end position="168"/>
    </location>
</feature>